<gene>
    <name evidence="1" type="ORF">PTE31013_03050</name>
</gene>
<dbReference type="EMBL" id="CABPRU010000007">
    <property type="protein sequence ID" value="VVE18923.1"/>
    <property type="molecule type" value="Genomic_DNA"/>
</dbReference>
<reference evidence="1 2" key="1">
    <citation type="submission" date="2019-08" db="EMBL/GenBank/DDBJ databases">
        <authorList>
            <person name="Peeters C."/>
        </authorList>
    </citation>
    <scope>NUCLEOTIDE SEQUENCE [LARGE SCALE GENOMIC DNA]</scope>
    <source>
        <strain evidence="1 2">LMG 31013</strain>
    </source>
</reference>
<evidence type="ECO:0000313" key="1">
    <source>
        <dbReference type="EMBL" id="VVE18923.1"/>
    </source>
</evidence>
<proteinExistence type="predicted"/>
<dbReference type="AlphaFoldDB" id="A0A5E4W441"/>
<evidence type="ECO:0000313" key="2">
    <source>
        <dbReference type="Proteomes" id="UP000334380"/>
    </source>
</evidence>
<organism evidence="1 2">
    <name type="scientific">Pandoraea terrigena</name>
    <dbReference type="NCBI Taxonomy" id="2508292"/>
    <lineage>
        <taxon>Bacteria</taxon>
        <taxon>Pseudomonadati</taxon>
        <taxon>Pseudomonadota</taxon>
        <taxon>Betaproteobacteria</taxon>
        <taxon>Burkholderiales</taxon>
        <taxon>Burkholderiaceae</taxon>
        <taxon>Pandoraea</taxon>
    </lineage>
</organism>
<dbReference type="Proteomes" id="UP000334380">
    <property type="component" value="Unassembled WGS sequence"/>
</dbReference>
<dbReference type="RefSeq" id="WP_150613620.1">
    <property type="nucleotide sequence ID" value="NZ_CABPRU010000007.1"/>
</dbReference>
<keyword evidence="2" id="KW-1185">Reference proteome</keyword>
<sequence length="95" mass="10628">MMALKIKGLRWRMIGRLTQGTVMSDLARGSLAIAAPTEMKGPRISTQPYGWISGAVTSRLGTGARDRRRSRWRCAASFVVATHRRVHCDLLMNKE</sequence>
<name>A0A5E4W441_9BURK</name>
<protein>
    <submittedName>
        <fullName evidence="1">MFS transporter</fullName>
    </submittedName>
</protein>
<accession>A0A5E4W441</accession>
<dbReference type="OrthoDB" id="8596007at2"/>